<comment type="similarity">
    <text evidence="2 8">Belongs to the glycosyl hydrolase 2 family.</text>
</comment>
<dbReference type="InterPro" id="IPR032312">
    <property type="entry name" value="LacZ_4"/>
</dbReference>
<dbReference type="GO" id="GO:0005990">
    <property type="term" value="P:lactose catabolic process"/>
    <property type="evidence" value="ECO:0007669"/>
    <property type="project" value="TreeGrafter"/>
</dbReference>
<dbReference type="OrthoDB" id="9762066at2"/>
<dbReference type="InterPro" id="IPR006101">
    <property type="entry name" value="Glyco_hydro_2"/>
</dbReference>
<dbReference type="PROSITE" id="PS00719">
    <property type="entry name" value="GLYCOSYL_HYDROL_F2_1"/>
    <property type="match status" value="1"/>
</dbReference>
<dbReference type="InterPro" id="IPR008979">
    <property type="entry name" value="Galactose-bd-like_sf"/>
</dbReference>
<dbReference type="SUPFAM" id="SSF51445">
    <property type="entry name" value="(Trans)glycosidases"/>
    <property type="match status" value="1"/>
</dbReference>
<evidence type="ECO:0000313" key="11">
    <source>
        <dbReference type="Proteomes" id="UP000292927"/>
    </source>
</evidence>
<dbReference type="InterPro" id="IPR023232">
    <property type="entry name" value="Glyco_hydro_2_AS"/>
</dbReference>
<dbReference type="InterPro" id="IPR013783">
    <property type="entry name" value="Ig-like_fold"/>
</dbReference>
<reference evidence="10 11" key="1">
    <citation type="submission" date="2019-02" db="EMBL/GenBank/DDBJ databases">
        <title>Genomic Encyclopedia of Type Strains, Phase IV (KMG-IV): sequencing the most valuable type-strain genomes for metagenomic binning, comparative biology and taxonomic classification.</title>
        <authorList>
            <person name="Goeker M."/>
        </authorList>
    </citation>
    <scope>NUCLEOTIDE SEQUENCE [LARGE SCALE GENOMIC DNA]</scope>
    <source>
        <strain evidence="10 11">DSM 29486</strain>
    </source>
</reference>
<name>A0A4Q7PKG6_9FIRM</name>
<dbReference type="InterPro" id="IPR017853">
    <property type="entry name" value="GH"/>
</dbReference>
<keyword evidence="6 8" id="KW-0326">Glycosidase</keyword>
<dbReference type="InterPro" id="IPR006104">
    <property type="entry name" value="Glyco_hydro_2_N"/>
</dbReference>
<dbReference type="RefSeq" id="WP_130434519.1">
    <property type="nucleotide sequence ID" value="NZ_SGXF01000002.1"/>
</dbReference>
<evidence type="ECO:0000313" key="10">
    <source>
        <dbReference type="EMBL" id="RZT01005.1"/>
    </source>
</evidence>
<dbReference type="PROSITE" id="PS00608">
    <property type="entry name" value="GLYCOSYL_HYDROL_F2_2"/>
    <property type="match status" value="1"/>
</dbReference>
<dbReference type="EC" id="3.2.1.23" evidence="3 8"/>
<dbReference type="Pfam" id="PF02929">
    <property type="entry name" value="Bgal_small_N"/>
    <property type="match status" value="1"/>
</dbReference>
<dbReference type="Pfam" id="PF16353">
    <property type="entry name" value="LacZ_4"/>
    <property type="match status" value="1"/>
</dbReference>
<dbReference type="Pfam" id="PF02837">
    <property type="entry name" value="Glyco_hydro_2_N"/>
    <property type="match status" value="1"/>
</dbReference>
<proteinExistence type="inferred from homology"/>
<dbReference type="InterPro" id="IPR004199">
    <property type="entry name" value="B-gal_small/dom_5"/>
</dbReference>
<organism evidence="10 11">
    <name type="scientific">Cuneatibacter caecimuris</name>
    <dbReference type="NCBI Taxonomy" id="1796618"/>
    <lineage>
        <taxon>Bacteria</taxon>
        <taxon>Bacillati</taxon>
        <taxon>Bacillota</taxon>
        <taxon>Clostridia</taxon>
        <taxon>Lachnospirales</taxon>
        <taxon>Lachnospiraceae</taxon>
        <taxon>Cuneatibacter</taxon>
    </lineage>
</organism>
<dbReference type="PRINTS" id="PR00132">
    <property type="entry name" value="GLHYDRLASE2"/>
</dbReference>
<dbReference type="GO" id="GO:0030246">
    <property type="term" value="F:carbohydrate binding"/>
    <property type="evidence" value="ECO:0007669"/>
    <property type="project" value="InterPro"/>
</dbReference>
<dbReference type="InterPro" id="IPR006103">
    <property type="entry name" value="Glyco_hydro_2_cat"/>
</dbReference>
<dbReference type="PANTHER" id="PTHR46323:SF2">
    <property type="entry name" value="BETA-GALACTOSIDASE"/>
    <property type="match status" value="1"/>
</dbReference>
<dbReference type="EMBL" id="SGXF01000002">
    <property type="protein sequence ID" value="RZT01005.1"/>
    <property type="molecule type" value="Genomic_DNA"/>
</dbReference>
<evidence type="ECO:0000256" key="2">
    <source>
        <dbReference type="ARBA" id="ARBA00007401"/>
    </source>
</evidence>
<protein>
    <recommendedName>
        <fullName evidence="4 8">Beta-galactosidase</fullName>
        <ecNumber evidence="3 8">3.2.1.23</ecNumber>
    </recommendedName>
    <alternativeName>
        <fullName evidence="7 8">Lactase</fullName>
    </alternativeName>
</protein>
<keyword evidence="11" id="KW-1185">Reference proteome</keyword>
<dbReference type="SUPFAM" id="SSF49785">
    <property type="entry name" value="Galactose-binding domain-like"/>
    <property type="match status" value="1"/>
</dbReference>
<sequence>MELKRYFEDPAALHIGTEENRCYYVPEDTRGYKRRKMLSGDDWKFRYYGSWQLVPEEFWEQEAGMERISVPSCWQMMGVDGHQYTNVKYPFPYDPPYVPDQNPAGAYVKRFSLTAEDLLFRQYLNFEGVDSCFYVWVNGKTVGYSQVSHSTSEFEITEYLREGENALAVLVLKWCDGSYLEDQDKLRMSGIFRDVYLLARPQSFVRDYMVTAVPEEGKGRISLQAEWEGEPVPVTCRLLDEADRCLAEAALPADGTVSFTVENPVLWNAENPYLYRLEIESEEERIIQTVGIREIHTADGVMYINDRPVKLKGVNRHDSSPYTGYVISREDALKDLQLMKEHNVNAIRTSHYPNAPWFMELCDEYGFYVIGEADIEIHGTTTTYQGSQATTFGWLAQDPRFEEAILDRVQRDVIRDKNRACVLIWSLGNESGYGRNFEEAGRWVKKYDPSRLLHYEGSVWVTDNYPNDASMLDLMSTMYATPKWIDEYFTGGGEISPYHEQLIEALTDPKDKLPYVNFLKDHLNSEKKPYIQCEFCHAMGNGPGDLEEYYEQIYRYDGFAGGFVWEWCDHAVYQGKAEDGRKRFGYGGDFGEYPHDGNFCMDGLVYPDTRPHTGLFELKQVARPVRAYAKDLKKGLLTLENRFDFTDLADLVGIRYEVKQNGETLASGELEVPSVRPGEQAEIQLDYTVPRSGNCYLRLIYLQKKDLMLTREGHELGFDQFVLQEDFGMPLSVGSGKHVHFEENEREYVLTGEGFTYVFSRITGTFSSLKKEGRPEIREMAYNVFRAPVDNDRNIMEEWEKAGYPHSRTKVYETGLEAERGQVTIRTVLSIAAPGIQPYLRLTASWTVDGEGKILLNLEGAKEMNFPFLPRFGLRMKMEKDWDAVKYFGFGPYESYCDKHEASWMDVFETSVDALHEDYVKPQENGSHFHCRYLELAGENGWYVTGRDPFSFNVSKYTIEELASKKHNYELEEADHIAVCLDCGQSGMGSNACGPKLAERWQFNEQRFSWEMLLQ</sequence>
<evidence type="ECO:0000256" key="3">
    <source>
        <dbReference type="ARBA" id="ARBA00012756"/>
    </source>
</evidence>
<dbReference type="AlphaFoldDB" id="A0A4Q7PKG6"/>
<dbReference type="InterPro" id="IPR011013">
    <property type="entry name" value="Gal_mutarotase_sf_dom"/>
</dbReference>
<dbReference type="Gene3D" id="3.20.20.80">
    <property type="entry name" value="Glycosidases"/>
    <property type="match status" value="1"/>
</dbReference>
<dbReference type="Gene3D" id="2.70.98.10">
    <property type="match status" value="1"/>
</dbReference>
<dbReference type="Gene3D" id="2.60.40.10">
    <property type="entry name" value="Immunoglobulins"/>
    <property type="match status" value="2"/>
</dbReference>
<dbReference type="SMART" id="SM01038">
    <property type="entry name" value="Bgal_small_N"/>
    <property type="match status" value="1"/>
</dbReference>
<keyword evidence="5 8" id="KW-0378">Hydrolase</keyword>
<dbReference type="Pfam" id="PF02836">
    <property type="entry name" value="Glyco_hydro_2_C"/>
    <property type="match status" value="1"/>
</dbReference>
<dbReference type="InterPro" id="IPR023230">
    <property type="entry name" value="Glyco_hydro_2_CS"/>
</dbReference>
<evidence type="ECO:0000256" key="8">
    <source>
        <dbReference type="RuleBase" id="RU361154"/>
    </source>
</evidence>
<evidence type="ECO:0000256" key="6">
    <source>
        <dbReference type="ARBA" id="ARBA00023295"/>
    </source>
</evidence>
<evidence type="ECO:0000259" key="9">
    <source>
        <dbReference type="SMART" id="SM01038"/>
    </source>
</evidence>
<dbReference type="GO" id="GO:0004565">
    <property type="term" value="F:beta-galactosidase activity"/>
    <property type="evidence" value="ECO:0007669"/>
    <property type="project" value="UniProtKB-EC"/>
</dbReference>
<dbReference type="InterPro" id="IPR036156">
    <property type="entry name" value="Beta-gal/glucu_dom_sf"/>
</dbReference>
<dbReference type="InterPro" id="IPR050347">
    <property type="entry name" value="Bact_Beta-galactosidase"/>
</dbReference>
<accession>A0A4Q7PKG6</accession>
<gene>
    <name evidence="10" type="ORF">EV209_1442</name>
</gene>
<comment type="catalytic activity">
    <reaction evidence="1 8">
        <text>Hydrolysis of terminal non-reducing beta-D-galactose residues in beta-D-galactosides.</text>
        <dbReference type="EC" id="3.2.1.23"/>
    </reaction>
</comment>
<dbReference type="InterPro" id="IPR014718">
    <property type="entry name" value="GH-type_carb-bd"/>
</dbReference>
<dbReference type="PANTHER" id="PTHR46323">
    <property type="entry name" value="BETA-GALACTOSIDASE"/>
    <property type="match status" value="1"/>
</dbReference>
<evidence type="ECO:0000256" key="4">
    <source>
        <dbReference type="ARBA" id="ARBA00013303"/>
    </source>
</evidence>
<feature type="domain" description="Beta galactosidase small chain/" evidence="9">
    <location>
        <begin position="749"/>
        <end position="1015"/>
    </location>
</feature>
<dbReference type="SUPFAM" id="SSF49303">
    <property type="entry name" value="beta-Galactosidase/glucuronidase domain"/>
    <property type="match status" value="2"/>
</dbReference>
<dbReference type="SUPFAM" id="SSF74650">
    <property type="entry name" value="Galactose mutarotase-like"/>
    <property type="match status" value="1"/>
</dbReference>
<dbReference type="GO" id="GO:0009341">
    <property type="term" value="C:beta-galactosidase complex"/>
    <property type="evidence" value="ECO:0007669"/>
    <property type="project" value="InterPro"/>
</dbReference>
<evidence type="ECO:0000256" key="5">
    <source>
        <dbReference type="ARBA" id="ARBA00022801"/>
    </source>
</evidence>
<dbReference type="InterPro" id="IPR006102">
    <property type="entry name" value="Ig-like_GH2"/>
</dbReference>
<evidence type="ECO:0000256" key="1">
    <source>
        <dbReference type="ARBA" id="ARBA00001412"/>
    </source>
</evidence>
<dbReference type="Gene3D" id="2.60.120.260">
    <property type="entry name" value="Galactose-binding domain-like"/>
    <property type="match status" value="1"/>
</dbReference>
<comment type="caution">
    <text evidence="10">The sequence shown here is derived from an EMBL/GenBank/DDBJ whole genome shotgun (WGS) entry which is preliminary data.</text>
</comment>
<evidence type="ECO:0000256" key="7">
    <source>
        <dbReference type="ARBA" id="ARBA00032230"/>
    </source>
</evidence>
<dbReference type="Proteomes" id="UP000292927">
    <property type="component" value="Unassembled WGS sequence"/>
</dbReference>
<dbReference type="Pfam" id="PF00703">
    <property type="entry name" value="Glyco_hydro_2"/>
    <property type="match status" value="1"/>
</dbReference>